<evidence type="ECO:0000313" key="2">
    <source>
        <dbReference type="EMBL" id="RLV55736.1"/>
    </source>
</evidence>
<feature type="transmembrane region" description="Helical" evidence="1">
    <location>
        <begin position="98"/>
        <end position="120"/>
    </location>
</feature>
<keyword evidence="1" id="KW-0472">Membrane</keyword>
<keyword evidence="3" id="KW-1185">Reference proteome</keyword>
<dbReference type="EMBL" id="RDBF01000006">
    <property type="protein sequence ID" value="RLV55736.1"/>
    <property type="molecule type" value="Genomic_DNA"/>
</dbReference>
<proteinExistence type="predicted"/>
<evidence type="ECO:0008006" key="4">
    <source>
        <dbReference type="Google" id="ProtNLM"/>
    </source>
</evidence>
<sequence length="235" mass="24456">MEPAWVEQFILEARLRDVPGDRIGDALTEANAHCRDARETARQAFGDPIAYARAFAADRPAEKTSWVRLLGPSAVQLVGVVLTLNGVGAWAAGDAVTVTWGMAGMLVLLCLNLVALALVLDRAIGVVVRRPVLSAVVAGGAAAMAAGAVAAVLLIEIPLVVLPFGAVLGVGLLVLAAGIAAEQASTRSAVSYDPITAPEMPEGRAMPRRRIPWTSLSSVAWLAIGAVVIAVLNWR</sequence>
<feature type="transmembrane region" description="Helical" evidence="1">
    <location>
        <begin position="213"/>
        <end position="234"/>
    </location>
</feature>
<comment type="caution">
    <text evidence="2">The sequence shown here is derived from an EMBL/GenBank/DDBJ whole genome shotgun (WGS) entry which is preliminary data.</text>
</comment>
<keyword evidence="1" id="KW-1133">Transmembrane helix</keyword>
<evidence type="ECO:0000256" key="1">
    <source>
        <dbReference type="SAM" id="Phobius"/>
    </source>
</evidence>
<feature type="transmembrane region" description="Helical" evidence="1">
    <location>
        <begin position="132"/>
        <end position="155"/>
    </location>
</feature>
<dbReference type="AlphaFoldDB" id="A0A3L8PK10"/>
<feature type="transmembrane region" description="Helical" evidence="1">
    <location>
        <begin position="69"/>
        <end position="92"/>
    </location>
</feature>
<feature type="transmembrane region" description="Helical" evidence="1">
    <location>
        <begin position="161"/>
        <end position="181"/>
    </location>
</feature>
<evidence type="ECO:0000313" key="3">
    <source>
        <dbReference type="Proteomes" id="UP000282515"/>
    </source>
</evidence>
<accession>A0A3L8PK10</accession>
<gene>
    <name evidence="2" type="ORF">D9V41_09735</name>
</gene>
<name>A0A3L8PK10_9ACTN</name>
<dbReference type="Proteomes" id="UP000282515">
    <property type="component" value="Unassembled WGS sequence"/>
</dbReference>
<keyword evidence="1" id="KW-0812">Transmembrane</keyword>
<reference evidence="2 3" key="1">
    <citation type="submission" date="2018-10" db="EMBL/GenBank/DDBJ databases">
        <title>Aeromicrobium sp. 9W16Y-2 whole genome shotgun sequence.</title>
        <authorList>
            <person name="Li F."/>
        </authorList>
    </citation>
    <scope>NUCLEOTIDE SEQUENCE [LARGE SCALE GENOMIC DNA]</scope>
    <source>
        <strain evidence="2 3">9W16Y-2</strain>
    </source>
</reference>
<protein>
    <recommendedName>
        <fullName evidence="4">DUF1129 family protein</fullName>
    </recommendedName>
</protein>
<organism evidence="2 3">
    <name type="scientific">Aeromicrobium phragmitis</name>
    <dbReference type="NCBI Taxonomy" id="2478914"/>
    <lineage>
        <taxon>Bacteria</taxon>
        <taxon>Bacillati</taxon>
        <taxon>Actinomycetota</taxon>
        <taxon>Actinomycetes</taxon>
        <taxon>Propionibacteriales</taxon>
        <taxon>Nocardioidaceae</taxon>
        <taxon>Aeromicrobium</taxon>
    </lineage>
</organism>